<dbReference type="Proteomes" id="UP000828390">
    <property type="component" value="Unassembled WGS sequence"/>
</dbReference>
<comment type="caution">
    <text evidence="2">The sequence shown here is derived from an EMBL/GenBank/DDBJ whole genome shotgun (WGS) entry which is preliminary data.</text>
</comment>
<protein>
    <submittedName>
        <fullName evidence="2">Uncharacterized protein</fullName>
    </submittedName>
</protein>
<keyword evidence="3" id="KW-1185">Reference proteome</keyword>
<accession>A0A9D4CCV7</accession>
<dbReference type="AlphaFoldDB" id="A0A9D4CCV7"/>
<evidence type="ECO:0000313" key="2">
    <source>
        <dbReference type="EMBL" id="KAH3721094.1"/>
    </source>
</evidence>
<gene>
    <name evidence="2" type="ORF">DPMN_064009</name>
</gene>
<evidence type="ECO:0000256" key="1">
    <source>
        <dbReference type="SAM" id="MobiDB-lite"/>
    </source>
</evidence>
<reference evidence="2" key="2">
    <citation type="submission" date="2020-11" db="EMBL/GenBank/DDBJ databases">
        <authorList>
            <person name="McCartney M.A."/>
            <person name="Auch B."/>
            <person name="Kono T."/>
            <person name="Mallez S."/>
            <person name="Becker A."/>
            <person name="Gohl D.M."/>
            <person name="Silverstein K.A.T."/>
            <person name="Koren S."/>
            <person name="Bechman K.B."/>
            <person name="Herman A."/>
            <person name="Abrahante J.E."/>
            <person name="Garbe J."/>
        </authorList>
    </citation>
    <scope>NUCLEOTIDE SEQUENCE</scope>
    <source>
        <strain evidence="2">Duluth1</strain>
        <tissue evidence="2">Whole animal</tissue>
    </source>
</reference>
<feature type="region of interest" description="Disordered" evidence="1">
    <location>
        <begin position="52"/>
        <end position="80"/>
    </location>
</feature>
<sequence length="80" mass="9239">MAIIQSIVIQSEQSTFKDMASLIEKYIVPTSRKYKSVHQIHISFDKYSANSLKGETRRRRGDYESSNKVHVHSNLKIPTD</sequence>
<reference evidence="2" key="1">
    <citation type="journal article" date="2019" name="bioRxiv">
        <title>The Genome of the Zebra Mussel, Dreissena polymorpha: A Resource for Invasive Species Research.</title>
        <authorList>
            <person name="McCartney M.A."/>
            <person name="Auch B."/>
            <person name="Kono T."/>
            <person name="Mallez S."/>
            <person name="Zhang Y."/>
            <person name="Obille A."/>
            <person name="Becker A."/>
            <person name="Abrahante J.E."/>
            <person name="Garbe J."/>
            <person name="Badalamenti J.P."/>
            <person name="Herman A."/>
            <person name="Mangelson H."/>
            <person name="Liachko I."/>
            <person name="Sullivan S."/>
            <person name="Sone E.D."/>
            <person name="Koren S."/>
            <person name="Silverstein K.A.T."/>
            <person name="Beckman K.B."/>
            <person name="Gohl D.M."/>
        </authorList>
    </citation>
    <scope>NUCLEOTIDE SEQUENCE</scope>
    <source>
        <strain evidence="2">Duluth1</strain>
        <tissue evidence="2">Whole animal</tissue>
    </source>
</reference>
<dbReference type="EMBL" id="JAIWYP010000013">
    <property type="protein sequence ID" value="KAH3721094.1"/>
    <property type="molecule type" value="Genomic_DNA"/>
</dbReference>
<name>A0A9D4CCV7_DREPO</name>
<organism evidence="2 3">
    <name type="scientific">Dreissena polymorpha</name>
    <name type="common">Zebra mussel</name>
    <name type="synonym">Mytilus polymorpha</name>
    <dbReference type="NCBI Taxonomy" id="45954"/>
    <lineage>
        <taxon>Eukaryota</taxon>
        <taxon>Metazoa</taxon>
        <taxon>Spiralia</taxon>
        <taxon>Lophotrochozoa</taxon>
        <taxon>Mollusca</taxon>
        <taxon>Bivalvia</taxon>
        <taxon>Autobranchia</taxon>
        <taxon>Heteroconchia</taxon>
        <taxon>Euheterodonta</taxon>
        <taxon>Imparidentia</taxon>
        <taxon>Neoheterodontei</taxon>
        <taxon>Myida</taxon>
        <taxon>Dreissenoidea</taxon>
        <taxon>Dreissenidae</taxon>
        <taxon>Dreissena</taxon>
    </lineage>
</organism>
<proteinExistence type="predicted"/>
<evidence type="ECO:0000313" key="3">
    <source>
        <dbReference type="Proteomes" id="UP000828390"/>
    </source>
</evidence>